<sequence length="281" mass="30538">MNRKLTNAVFKIFVWAAMAASFGILLFLISVLFWKGFGAISFDFLFTPSSNFGAEGGIVYQIVGSILLIVFATLIAFPLSLGFAIYKSEYVKSSYVQNITDTLIYGLNGIPSIIFGIFGLIFFVNLLNTGISWFVGSIILAIMILPTIILSTYQAINSIPDSFRENALALGLTKWQLITTTLLPRGLSGAFTGLLIGLSRAIGETAPIMFIATAFSGVTIPVGFFEPVSALPTHILALAQQATNPQALQNAWGTSLVLLLLVLIFSIAALWRRVKFSKIEY</sequence>
<dbReference type="PANTHER" id="PTHR43470">
    <property type="entry name" value="PHOSPHATE TRANSPORT SYSTEM PERMEASE PROTEIN PSTA-RELATED"/>
    <property type="match status" value="1"/>
</dbReference>
<evidence type="ECO:0000256" key="2">
    <source>
        <dbReference type="ARBA" id="ARBA00007069"/>
    </source>
</evidence>
<evidence type="ECO:0000313" key="11">
    <source>
        <dbReference type="EMBL" id="NER14764.1"/>
    </source>
</evidence>
<evidence type="ECO:0000256" key="5">
    <source>
        <dbReference type="ARBA" id="ARBA00022475"/>
    </source>
</evidence>
<comment type="caution">
    <text evidence="11">The sequence shown here is derived from an EMBL/GenBank/DDBJ whole genome shotgun (WGS) entry which is preliminary data.</text>
</comment>
<dbReference type="GO" id="GO:0005886">
    <property type="term" value="C:plasma membrane"/>
    <property type="evidence" value="ECO:0007669"/>
    <property type="project" value="UniProtKB-SubCell"/>
</dbReference>
<dbReference type="SUPFAM" id="SSF161098">
    <property type="entry name" value="MetI-like"/>
    <property type="match status" value="1"/>
</dbReference>
<dbReference type="PROSITE" id="PS50928">
    <property type="entry name" value="ABC_TM1"/>
    <property type="match status" value="1"/>
</dbReference>
<dbReference type="GO" id="GO:0035435">
    <property type="term" value="P:phosphate ion transmembrane transport"/>
    <property type="evidence" value="ECO:0007669"/>
    <property type="project" value="InterPro"/>
</dbReference>
<feature type="transmembrane region" description="Helical" evidence="9">
    <location>
        <begin position="130"/>
        <end position="150"/>
    </location>
</feature>
<dbReference type="CDD" id="cd06261">
    <property type="entry name" value="TM_PBP2"/>
    <property type="match status" value="1"/>
</dbReference>
<proteinExistence type="inferred from homology"/>
<keyword evidence="8 9" id="KW-0472">Membrane</keyword>
<dbReference type="GO" id="GO:0005315">
    <property type="term" value="F:phosphate transmembrane transporter activity"/>
    <property type="evidence" value="ECO:0007669"/>
    <property type="project" value="InterPro"/>
</dbReference>
<keyword evidence="4" id="KW-0813">Transport</keyword>
<keyword evidence="12" id="KW-1185">Reference proteome</keyword>
<comment type="subcellular location">
    <subcellularLocation>
        <location evidence="1 9">Cell membrane</location>
        <topology evidence="1 9">Multi-pass membrane protein</topology>
    </subcellularLocation>
</comment>
<keyword evidence="5 9" id="KW-1003">Cell membrane</keyword>
<keyword evidence="7 9" id="KW-1133">Transmembrane helix</keyword>
<feature type="transmembrane region" description="Helical" evidence="9">
    <location>
        <begin position="102"/>
        <end position="124"/>
    </location>
</feature>
<evidence type="ECO:0000256" key="3">
    <source>
        <dbReference type="ARBA" id="ARBA00016864"/>
    </source>
</evidence>
<protein>
    <recommendedName>
        <fullName evidence="3 9">Phosphate transport system permease protein PstA</fullName>
    </recommendedName>
</protein>
<dbReference type="Pfam" id="PF00528">
    <property type="entry name" value="BPD_transp_1"/>
    <property type="match status" value="1"/>
</dbReference>
<feature type="transmembrane region" description="Helical" evidence="9">
    <location>
        <begin position="208"/>
        <end position="231"/>
    </location>
</feature>
<feature type="domain" description="ABC transmembrane type-1" evidence="10">
    <location>
        <begin position="62"/>
        <end position="269"/>
    </location>
</feature>
<evidence type="ECO:0000259" key="10">
    <source>
        <dbReference type="PROSITE" id="PS50928"/>
    </source>
</evidence>
<evidence type="ECO:0000256" key="9">
    <source>
        <dbReference type="RuleBase" id="RU363043"/>
    </source>
</evidence>
<evidence type="ECO:0000256" key="8">
    <source>
        <dbReference type="ARBA" id="ARBA00023136"/>
    </source>
</evidence>
<feature type="transmembrane region" description="Helical" evidence="9">
    <location>
        <begin position="57"/>
        <end position="81"/>
    </location>
</feature>
<dbReference type="PANTHER" id="PTHR43470:SF3">
    <property type="entry name" value="PHOSPHATE TRANSPORT SYSTEM PERMEASE PROTEIN PSTA-RELATED"/>
    <property type="match status" value="1"/>
</dbReference>
<dbReference type="EMBL" id="JAABOO010000003">
    <property type="protein sequence ID" value="NER14764.1"/>
    <property type="molecule type" value="Genomic_DNA"/>
</dbReference>
<dbReference type="NCBIfam" id="TIGR00974">
    <property type="entry name" value="3a0107s02c"/>
    <property type="match status" value="1"/>
</dbReference>
<feature type="transmembrane region" description="Helical" evidence="9">
    <location>
        <begin position="12"/>
        <end position="37"/>
    </location>
</feature>
<name>A0A6P0UNA4_9FLAO</name>
<evidence type="ECO:0000256" key="4">
    <source>
        <dbReference type="ARBA" id="ARBA00022448"/>
    </source>
</evidence>
<gene>
    <name evidence="11" type="primary">pstA</name>
    <name evidence="11" type="ORF">GWK08_15005</name>
</gene>
<dbReference type="AlphaFoldDB" id="A0A6P0UNA4"/>
<evidence type="ECO:0000256" key="6">
    <source>
        <dbReference type="ARBA" id="ARBA00022692"/>
    </source>
</evidence>
<dbReference type="RefSeq" id="WP_163608044.1">
    <property type="nucleotide sequence ID" value="NZ_JAABOO010000003.1"/>
</dbReference>
<reference evidence="11 12" key="1">
    <citation type="submission" date="2020-01" db="EMBL/GenBank/DDBJ databases">
        <title>Leptobacterium flavescens.</title>
        <authorList>
            <person name="Wang G."/>
        </authorList>
    </citation>
    <scope>NUCLEOTIDE SEQUENCE [LARGE SCALE GENOMIC DNA]</scope>
    <source>
        <strain evidence="11 12">KCTC 22160</strain>
    </source>
</reference>
<dbReference type="InterPro" id="IPR005672">
    <property type="entry name" value="Phosphate_PstA"/>
</dbReference>
<evidence type="ECO:0000256" key="7">
    <source>
        <dbReference type="ARBA" id="ARBA00022989"/>
    </source>
</evidence>
<feature type="transmembrane region" description="Helical" evidence="9">
    <location>
        <begin position="251"/>
        <end position="271"/>
    </location>
</feature>
<comment type="similarity">
    <text evidence="2 9">Belongs to the binding-protein-dependent transport system permease family. CysTW subfamily.</text>
</comment>
<accession>A0A6P0UNA4</accession>
<dbReference type="InterPro" id="IPR000515">
    <property type="entry name" value="MetI-like"/>
</dbReference>
<keyword evidence="6 9" id="KW-0812">Transmembrane</keyword>
<dbReference type="InterPro" id="IPR035906">
    <property type="entry name" value="MetI-like_sf"/>
</dbReference>
<evidence type="ECO:0000313" key="12">
    <source>
        <dbReference type="Proteomes" id="UP000468581"/>
    </source>
</evidence>
<dbReference type="Gene3D" id="1.10.3720.10">
    <property type="entry name" value="MetI-like"/>
    <property type="match status" value="1"/>
</dbReference>
<dbReference type="Proteomes" id="UP000468581">
    <property type="component" value="Unassembled WGS sequence"/>
</dbReference>
<evidence type="ECO:0000256" key="1">
    <source>
        <dbReference type="ARBA" id="ARBA00004651"/>
    </source>
</evidence>
<organism evidence="11 12">
    <name type="scientific">Leptobacterium flavescens</name>
    <dbReference type="NCBI Taxonomy" id="472055"/>
    <lineage>
        <taxon>Bacteria</taxon>
        <taxon>Pseudomonadati</taxon>
        <taxon>Bacteroidota</taxon>
        <taxon>Flavobacteriia</taxon>
        <taxon>Flavobacteriales</taxon>
        <taxon>Flavobacteriaceae</taxon>
        <taxon>Leptobacterium</taxon>
    </lineage>
</organism>